<dbReference type="Gene3D" id="2.130.10.10">
    <property type="entry name" value="YVTN repeat-like/Quinoprotein amine dehydrogenase"/>
    <property type="match status" value="3"/>
</dbReference>
<dbReference type="STRING" id="1055526.BKIR_c77_5217"/>
<reference evidence="3 4" key="1">
    <citation type="submission" date="2011-09" db="EMBL/GenBank/DDBJ databases">
        <authorList>
            <person name="Carlier A."/>
        </authorList>
    </citation>
    <scope>NUCLEOTIDE SEQUENCE [LARGE SCALE GENOMIC DNA]</scope>
    <source>
        <strain evidence="3 4">UZHbot1</strain>
    </source>
</reference>
<dbReference type="EMBL" id="CAFE01000259">
    <property type="protein sequence ID" value="CCD40678.1"/>
    <property type="molecule type" value="Genomic_DNA"/>
</dbReference>
<feature type="domain" description="YNCE-like beta-propeller" evidence="2">
    <location>
        <begin position="67"/>
        <end position="384"/>
    </location>
</feature>
<keyword evidence="1" id="KW-0732">Signal</keyword>
<dbReference type="BioCyc" id="CBUR1055526:G10QW-1237-MONOMER"/>
<dbReference type="InterPro" id="IPR048433">
    <property type="entry name" value="YNCE-like_beta-prop"/>
</dbReference>
<dbReference type="SUPFAM" id="SSF50974">
    <property type="entry name" value="Nitrous oxide reductase, N-terminal domain"/>
    <property type="match status" value="1"/>
</dbReference>
<dbReference type="Proteomes" id="UP000003511">
    <property type="component" value="Unassembled WGS sequence"/>
</dbReference>
<organism evidence="3 4">
    <name type="scientific">Candidatus Paraburkholderia kirkii UZHbot1</name>
    <dbReference type="NCBI Taxonomy" id="1055526"/>
    <lineage>
        <taxon>Bacteria</taxon>
        <taxon>Pseudomonadati</taxon>
        <taxon>Pseudomonadota</taxon>
        <taxon>Betaproteobacteria</taxon>
        <taxon>Burkholderiales</taxon>
        <taxon>Burkholderiaceae</taxon>
        <taxon>Paraburkholderia</taxon>
    </lineage>
</organism>
<evidence type="ECO:0000313" key="3">
    <source>
        <dbReference type="EMBL" id="CCD40678.1"/>
    </source>
</evidence>
<protein>
    <submittedName>
        <fullName evidence="3">Surface antigen</fullName>
    </submittedName>
</protein>
<gene>
    <name evidence="3" type="ORF">BKIR_c77_5217</name>
</gene>
<dbReference type="HOGENOM" id="CLU_009318_2_0_4"/>
<evidence type="ECO:0000256" key="1">
    <source>
        <dbReference type="ARBA" id="ARBA00022729"/>
    </source>
</evidence>
<comment type="caution">
    <text evidence="3">The sequence shown here is derived from an EMBL/GenBank/DDBJ whole genome shotgun (WGS) entry which is preliminary data.</text>
</comment>
<name>G4MHP9_9BURK</name>
<dbReference type="InterPro" id="IPR051200">
    <property type="entry name" value="Host-pathogen_enzymatic-act"/>
</dbReference>
<proteinExistence type="predicted"/>
<dbReference type="PANTHER" id="PTHR47197:SF3">
    <property type="entry name" value="DIHYDRO-HEME D1 DEHYDROGENASE"/>
    <property type="match status" value="1"/>
</dbReference>
<sequence length="391" mass="43085">MRFRRAIGLREKSLHFLRRRSVLRKNPLQVNPMRGANVLQRRLPSEGQFPMRNIFRSGRLFGPFRVAAARAALATGAALIATSAFANNVIVLNSAEATLSLIDENTRQVIGTVPTGKEPHHLMPTPDSSSLIVANAVSNNLMFVDPKTGALQRWVQDIEDPYQIGFSPDKKWFVSTGLRLDRLDIYHFNGKNLSIAKRLPLATMPSHIGFTNDSSTAFVSLQLSGEIAAIDLPTQTVKWKMKVGKVPAGVWLTPGDKYLLVGMTGADYVAVVDWRNQKVVKIITTGKGAHNFRSLVDGRHVAVSNRVANTISIIDEDTLTNVGDITGLLPGPDDMELSADKKYLWVTFRFAKHVGVIDLADRKLIQTIKVGRSPHGIYFYNRAPVTAPNGA</sequence>
<dbReference type="Pfam" id="PF21783">
    <property type="entry name" value="YNCE"/>
    <property type="match status" value="1"/>
</dbReference>
<keyword evidence="4" id="KW-1185">Reference proteome</keyword>
<dbReference type="AlphaFoldDB" id="G4MHP9"/>
<dbReference type="PANTHER" id="PTHR47197">
    <property type="entry name" value="PROTEIN NIRF"/>
    <property type="match status" value="1"/>
</dbReference>
<dbReference type="InterPro" id="IPR015943">
    <property type="entry name" value="WD40/YVTN_repeat-like_dom_sf"/>
</dbReference>
<evidence type="ECO:0000259" key="2">
    <source>
        <dbReference type="Pfam" id="PF21783"/>
    </source>
</evidence>
<accession>G4MHP9</accession>
<evidence type="ECO:0000313" key="4">
    <source>
        <dbReference type="Proteomes" id="UP000003511"/>
    </source>
</evidence>
<reference evidence="3 4" key="2">
    <citation type="submission" date="2011-10" db="EMBL/GenBank/DDBJ databases">
        <title>Draft genome sequence of Candidatus Burkholderia kirkii.</title>
        <authorList>
            <person name="Carlier A.L."/>
            <person name="Eberl L."/>
        </authorList>
    </citation>
    <scope>NUCLEOTIDE SEQUENCE [LARGE SCALE GENOMIC DNA]</scope>
    <source>
        <strain evidence="3 4">UZHbot1</strain>
    </source>
</reference>
<dbReference type="InterPro" id="IPR011045">
    <property type="entry name" value="N2O_reductase_N"/>
</dbReference>